<evidence type="ECO:0000256" key="3">
    <source>
        <dbReference type="ARBA" id="ARBA00022989"/>
    </source>
</evidence>
<evidence type="ECO:0000256" key="5">
    <source>
        <dbReference type="SAM" id="Phobius"/>
    </source>
</evidence>
<evidence type="ECO:0000313" key="9">
    <source>
        <dbReference type="Proteomes" id="UP000218041"/>
    </source>
</evidence>
<dbReference type="EMBL" id="NQMQ01000010">
    <property type="protein sequence ID" value="PAJ70262.1"/>
    <property type="molecule type" value="Genomic_DNA"/>
</dbReference>
<evidence type="ECO:0000256" key="4">
    <source>
        <dbReference type="ARBA" id="ARBA00023136"/>
    </source>
</evidence>
<keyword evidence="2 5" id="KW-0812">Transmembrane</keyword>
<comment type="subcellular location">
    <subcellularLocation>
        <location evidence="1">Membrane</location>
        <topology evidence="1">Multi-pass membrane protein</topology>
    </subcellularLocation>
</comment>
<feature type="transmembrane region" description="Helical" evidence="5">
    <location>
        <begin position="192"/>
        <end position="212"/>
    </location>
</feature>
<reference evidence="7 9" key="1">
    <citation type="submission" date="2017-08" db="EMBL/GenBank/DDBJ databases">
        <title>Whole genome sequences of 6 clinical strains closest to Corynebacterium imitans.</title>
        <authorList>
            <person name="Bernier A.-M."/>
            <person name="Burdz T."/>
            <person name="Bernard K."/>
        </authorList>
    </citation>
    <scope>NUCLEOTIDE SEQUENCE [LARGE SCALE GENOMIC DNA]</scope>
    <source>
        <strain evidence="7 9">NML92-0415</strain>
    </source>
</reference>
<sequence length="326" mass="33258">MSTQEDRSAAIAVAAFPAFILLGSVLAFVAPGPFLPLTSFITYFLMIIMFGMGLTLTIPDFKEVAKRPVPIAIGVVAQFVIMPLGAIAVAKLLGLSPALAVGLLMLGSVPGGTSSNVIAYLAKGDVALSVAMTSVSTLLAPIVTPVIMLLLAGADVAVDGAGMAWSLAQTVLIPVIGGIALRYALDAWMGKIAPVLPWISILGIGGVVFPTVAKNREALIEVGLLVFAAVLLHNALGYLLGYFTAKVTGQPESYRRTVAIEVGTQSAGLASGMAGKFFSPEAALPGAVAAVLHNITGAIYAWAVRRKAGTPAGEPPRRAAVAAAAG</sequence>
<evidence type="ECO:0000313" key="8">
    <source>
        <dbReference type="Proteomes" id="UP000215771"/>
    </source>
</evidence>
<evidence type="ECO:0000313" key="6">
    <source>
        <dbReference type="EMBL" id="PAJ70262.1"/>
    </source>
</evidence>
<dbReference type="Pfam" id="PF01758">
    <property type="entry name" value="SBF"/>
    <property type="match status" value="1"/>
</dbReference>
<organism evidence="6 8">
    <name type="scientific">Corynebacterium hadale</name>
    <dbReference type="NCBI Taxonomy" id="2026255"/>
    <lineage>
        <taxon>Bacteria</taxon>
        <taxon>Bacillati</taxon>
        <taxon>Actinomycetota</taxon>
        <taxon>Actinomycetes</taxon>
        <taxon>Mycobacteriales</taxon>
        <taxon>Corynebacteriaceae</taxon>
        <taxon>Corynebacterium</taxon>
    </lineage>
</organism>
<keyword evidence="3 5" id="KW-1133">Transmembrane helix</keyword>
<proteinExistence type="predicted"/>
<feature type="transmembrane region" description="Helical" evidence="5">
    <location>
        <begin position="71"/>
        <end position="93"/>
    </location>
</feature>
<accession>A0A269PDY1</accession>
<evidence type="ECO:0000256" key="2">
    <source>
        <dbReference type="ARBA" id="ARBA00022692"/>
    </source>
</evidence>
<protein>
    <submittedName>
        <fullName evidence="6">Na+-dependent transporter</fullName>
    </submittedName>
</protein>
<name>A0A269PDY1_9CORY</name>
<keyword evidence="4 5" id="KW-0472">Membrane</keyword>
<feature type="transmembrane region" description="Helical" evidence="5">
    <location>
        <begin position="224"/>
        <end position="245"/>
    </location>
</feature>
<dbReference type="InterPro" id="IPR004710">
    <property type="entry name" value="Bilac:Na_transpt"/>
</dbReference>
<feature type="transmembrane region" description="Helical" evidence="5">
    <location>
        <begin position="128"/>
        <end position="151"/>
    </location>
</feature>
<evidence type="ECO:0000256" key="1">
    <source>
        <dbReference type="ARBA" id="ARBA00004141"/>
    </source>
</evidence>
<dbReference type="Gene3D" id="1.20.1530.20">
    <property type="match status" value="1"/>
</dbReference>
<dbReference type="InterPro" id="IPR002657">
    <property type="entry name" value="BilAc:Na_symport/Acr3"/>
</dbReference>
<dbReference type="GO" id="GO:0016020">
    <property type="term" value="C:membrane"/>
    <property type="evidence" value="ECO:0007669"/>
    <property type="project" value="UniProtKB-SubCell"/>
</dbReference>
<dbReference type="InterPro" id="IPR038770">
    <property type="entry name" value="Na+/solute_symporter_sf"/>
</dbReference>
<dbReference type="AlphaFoldDB" id="A0A269PDY1"/>
<dbReference type="EMBL" id="NSGP01000004">
    <property type="protein sequence ID" value="PAT10892.1"/>
    <property type="molecule type" value="Genomic_DNA"/>
</dbReference>
<feature type="transmembrane region" description="Helical" evidence="5">
    <location>
        <begin position="163"/>
        <end position="185"/>
    </location>
</feature>
<feature type="transmembrane region" description="Helical" evidence="5">
    <location>
        <begin position="37"/>
        <end position="59"/>
    </location>
</feature>
<dbReference type="PANTHER" id="PTHR10361:SF28">
    <property type="entry name" value="P3 PROTEIN-RELATED"/>
    <property type="match status" value="1"/>
</dbReference>
<comment type="caution">
    <text evidence="6">The sequence shown here is derived from an EMBL/GenBank/DDBJ whole genome shotgun (WGS) entry which is preliminary data.</text>
</comment>
<evidence type="ECO:0000313" key="7">
    <source>
        <dbReference type="EMBL" id="PAT10892.1"/>
    </source>
</evidence>
<dbReference type="Proteomes" id="UP000218041">
    <property type="component" value="Unassembled WGS sequence"/>
</dbReference>
<dbReference type="RefSeq" id="WP_095276596.1">
    <property type="nucleotide sequence ID" value="NZ_CP047655.1"/>
</dbReference>
<gene>
    <name evidence="6" type="ORF">CIG21_05330</name>
    <name evidence="7" type="ORF">CKJ80_03965</name>
</gene>
<feature type="transmembrane region" description="Helical" evidence="5">
    <location>
        <begin position="99"/>
        <end position="121"/>
    </location>
</feature>
<dbReference type="PANTHER" id="PTHR10361">
    <property type="entry name" value="SODIUM-BILE ACID COTRANSPORTER"/>
    <property type="match status" value="1"/>
</dbReference>
<reference evidence="6 8" key="2">
    <citation type="submission" date="2017-08" db="EMBL/GenBank/DDBJ databases">
        <authorList>
            <person name="de Groot N.N."/>
        </authorList>
    </citation>
    <scope>NUCLEOTIDE SEQUENCE [LARGE SCALE GENOMIC DNA]</scope>
    <source>
        <strain evidence="6 8">NBT06-6</strain>
    </source>
</reference>
<dbReference type="Proteomes" id="UP000215771">
    <property type="component" value="Unassembled WGS sequence"/>
</dbReference>